<proteinExistence type="predicted"/>
<keyword evidence="4" id="KW-1185">Reference proteome</keyword>
<evidence type="ECO:0000256" key="1">
    <source>
        <dbReference type="SAM" id="MobiDB-lite"/>
    </source>
</evidence>
<evidence type="ECO:0000313" key="3">
    <source>
        <dbReference type="EMBL" id="NNM45469.1"/>
    </source>
</evidence>
<name>A0A849HEB6_9MICO</name>
<dbReference type="RefSeq" id="WP_171242485.1">
    <property type="nucleotide sequence ID" value="NZ_JABEPQ010000001.1"/>
</dbReference>
<dbReference type="AlphaFoldDB" id="A0A849HEB6"/>
<dbReference type="EMBL" id="JABEPQ010000001">
    <property type="protein sequence ID" value="NNM45469.1"/>
    <property type="molecule type" value="Genomic_DNA"/>
</dbReference>
<evidence type="ECO:0000256" key="2">
    <source>
        <dbReference type="SAM" id="SignalP"/>
    </source>
</evidence>
<gene>
    <name evidence="3" type="ORF">HJG52_05555</name>
</gene>
<reference evidence="3 4" key="1">
    <citation type="submission" date="2020-04" db="EMBL/GenBank/DDBJ databases">
        <title>Knoellia sp. isolate from air conditioner.</title>
        <authorList>
            <person name="Chea S."/>
            <person name="Kim D.-U."/>
        </authorList>
    </citation>
    <scope>NUCLEOTIDE SEQUENCE [LARGE SCALE GENOMIC DNA]</scope>
    <source>
        <strain evidence="3 4">DB2414S</strain>
    </source>
</reference>
<organism evidence="3 4">
    <name type="scientific">Knoellia koreensis</name>
    <dbReference type="NCBI Taxonomy" id="2730921"/>
    <lineage>
        <taxon>Bacteria</taxon>
        <taxon>Bacillati</taxon>
        <taxon>Actinomycetota</taxon>
        <taxon>Actinomycetes</taxon>
        <taxon>Micrococcales</taxon>
        <taxon>Intrasporangiaceae</taxon>
        <taxon>Knoellia</taxon>
    </lineage>
</organism>
<feature type="chain" id="PRO_5039257570" evidence="2">
    <location>
        <begin position="25"/>
        <end position="49"/>
    </location>
</feature>
<dbReference type="Proteomes" id="UP000588586">
    <property type="component" value="Unassembled WGS sequence"/>
</dbReference>
<keyword evidence="2" id="KW-0732">Signal</keyword>
<comment type="caution">
    <text evidence="3">The sequence shown here is derived from an EMBL/GenBank/DDBJ whole genome shotgun (WGS) entry which is preliminary data.</text>
</comment>
<feature type="region of interest" description="Disordered" evidence="1">
    <location>
        <begin position="23"/>
        <end position="49"/>
    </location>
</feature>
<accession>A0A849HEB6</accession>
<protein>
    <submittedName>
        <fullName evidence="3">Uncharacterized protein</fullName>
    </submittedName>
</protein>
<feature type="compositionally biased region" description="Polar residues" evidence="1">
    <location>
        <begin position="40"/>
        <end position="49"/>
    </location>
</feature>
<feature type="signal peptide" evidence="2">
    <location>
        <begin position="1"/>
        <end position="24"/>
    </location>
</feature>
<evidence type="ECO:0000313" key="4">
    <source>
        <dbReference type="Proteomes" id="UP000588586"/>
    </source>
</evidence>
<sequence>MRQSSIRLIAGLGLLLALAGATHAIGSGPDGPPPSHAANRASTATPHHT</sequence>